<keyword evidence="5" id="KW-1185">Reference proteome</keyword>
<dbReference type="PROSITE" id="PS50935">
    <property type="entry name" value="SSB"/>
    <property type="match status" value="1"/>
</dbReference>
<evidence type="ECO:0000256" key="2">
    <source>
        <dbReference type="PROSITE-ProRule" id="PRU00252"/>
    </source>
</evidence>
<proteinExistence type="predicted"/>
<evidence type="ECO:0000256" key="3">
    <source>
        <dbReference type="SAM" id="MobiDB-lite"/>
    </source>
</evidence>
<dbReference type="PANTHER" id="PTHR10302">
    <property type="entry name" value="SINGLE-STRANDED DNA-BINDING PROTEIN"/>
    <property type="match status" value="1"/>
</dbReference>
<dbReference type="InterPro" id="IPR011344">
    <property type="entry name" value="ssDNA-bd"/>
</dbReference>
<dbReference type="SUPFAM" id="SSF50249">
    <property type="entry name" value="Nucleic acid-binding proteins"/>
    <property type="match status" value="1"/>
</dbReference>
<feature type="region of interest" description="Disordered" evidence="3">
    <location>
        <begin position="109"/>
        <end position="136"/>
    </location>
</feature>
<evidence type="ECO:0000256" key="1">
    <source>
        <dbReference type="ARBA" id="ARBA00023125"/>
    </source>
</evidence>
<keyword evidence="1 2" id="KW-0238">DNA-binding</keyword>
<feature type="non-terminal residue" evidence="4">
    <location>
        <position position="283"/>
    </location>
</feature>
<dbReference type="GO" id="GO:0006264">
    <property type="term" value="P:mitochondrial DNA replication"/>
    <property type="evidence" value="ECO:0007669"/>
    <property type="project" value="TreeGrafter"/>
</dbReference>
<dbReference type="GO" id="GO:0003697">
    <property type="term" value="F:single-stranded DNA binding"/>
    <property type="evidence" value="ECO:0007669"/>
    <property type="project" value="InterPro"/>
</dbReference>
<organism evidence="4 5">
    <name type="scientific">Genlisea aurea</name>
    <dbReference type="NCBI Taxonomy" id="192259"/>
    <lineage>
        <taxon>Eukaryota</taxon>
        <taxon>Viridiplantae</taxon>
        <taxon>Streptophyta</taxon>
        <taxon>Embryophyta</taxon>
        <taxon>Tracheophyta</taxon>
        <taxon>Spermatophyta</taxon>
        <taxon>Magnoliopsida</taxon>
        <taxon>eudicotyledons</taxon>
        <taxon>Gunneridae</taxon>
        <taxon>Pentapetalae</taxon>
        <taxon>asterids</taxon>
        <taxon>lamiids</taxon>
        <taxon>Lamiales</taxon>
        <taxon>Lentibulariaceae</taxon>
        <taxon>Genlisea</taxon>
    </lineage>
</organism>
<dbReference type="EMBL" id="AUSU01006591">
    <property type="protein sequence ID" value="EPS61785.1"/>
    <property type="molecule type" value="Genomic_DNA"/>
</dbReference>
<gene>
    <name evidence="4" type="ORF">M569_13009</name>
</gene>
<feature type="non-terminal residue" evidence="4">
    <location>
        <position position="1"/>
    </location>
</feature>
<protein>
    <submittedName>
        <fullName evidence="4">Uncharacterized protein</fullName>
    </submittedName>
</protein>
<dbReference type="GO" id="GO:0042645">
    <property type="term" value="C:mitochondrial nucleoid"/>
    <property type="evidence" value="ECO:0007669"/>
    <property type="project" value="TreeGrafter"/>
</dbReference>
<dbReference type="AlphaFoldDB" id="S8C4H2"/>
<comment type="caution">
    <text evidence="4">The sequence shown here is derived from an EMBL/GenBank/DDBJ whole genome shotgun (WGS) entry which is preliminary data.</text>
</comment>
<sequence length="283" mass="31533">PVEIPFQAKVSNFVNLIGLVDVPVTFDTSSDGVNFTTTVISVRNEGNKGSISIPVVFEGDLAHVVGCHVKKNDCVFVSGQLSLDTKGLFDESFGKLHLVAENINFAEENEKAPRGNGSPTVEKGAQKKAAGGGYTKKPTAEETLALWKDLTKNSLQWWDFRSHKANKLVKDRYPDFKQKVTNAALWLDAAPGWVLPGLAKLEFDVMEIHPKKPYPGGERSDKTKAEVNVTYTWKSLLTNPDEWQDYRANKKNPKFPDFKHKETGEPIWLDKVPSWALDKLPPV</sequence>
<accession>S8C4H2</accession>
<dbReference type="Gene3D" id="2.40.50.140">
    <property type="entry name" value="Nucleic acid-binding proteins"/>
    <property type="match status" value="1"/>
</dbReference>
<dbReference type="InterPro" id="IPR000424">
    <property type="entry name" value="Primosome_PriB/ssb"/>
</dbReference>
<name>S8C4H2_9LAMI</name>
<evidence type="ECO:0000313" key="5">
    <source>
        <dbReference type="Proteomes" id="UP000015453"/>
    </source>
</evidence>
<dbReference type="InterPro" id="IPR012340">
    <property type="entry name" value="NA-bd_OB-fold"/>
</dbReference>
<dbReference type="PANTHER" id="PTHR10302:SF23">
    <property type="entry name" value="PROTEIN OSB4, CHLOROPLASTIC"/>
    <property type="match status" value="1"/>
</dbReference>
<dbReference type="Proteomes" id="UP000015453">
    <property type="component" value="Unassembled WGS sequence"/>
</dbReference>
<evidence type="ECO:0000313" key="4">
    <source>
        <dbReference type="EMBL" id="EPS61785.1"/>
    </source>
</evidence>
<dbReference type="OrthoDB" id="669963at2759"/>
<reference evidence="4 5" key="1">
    <citation type="journal article" date="2013" name="BMC Genomics">
        <title>The miniature genome of a carnivorous plant Genlisea aurea contains a low number of genes and short non-coding sequences.</title>
        <authorList>
            <person name="Leushkin E.V."/>
            <person name="Sutormin R.A."/>
            <person name="Nabieva E.R."/>
            <person name="Penin A.A."/>
            <person name="Kondrashov A.S."/>
            <person name="Logacheva M.D."/>
        </authorList>
    </citation>
    <scope>NUCLEOTIDE SEQUENCE [LARGE SCALE GENOMIC DNA]</scope>
</reference>